<keyword evidence="2" id="KW-0808">Transferase</keyword>
<dbReference type="Pfam" id="PF13649">
    <property type="entry name" value="Methyltransf_25"/>
    <property type="match status" value="1"/>
</dbReference>
<accession>A0A7J7K5W1</accession>
<dbReference type="PANTHER" id="PTHR44942:SF4">
    <property type="entry name" value="METHYLTRANSFERASE TYPE 11 DOMAIN-CONTAINING PROTEIN"/>
    <property type="match status" value="1"/>
</dbReference>
<dbReference type="InterPro" id="IPR029063">
    <property type="entry name" value="SAM-dependent_MTases_sf"/>
</dbReference>
<dbReference type="OrthoDB" id="506498at2759"/>
<organism evidence="4 5">
    <name type="scientific">Bugula neritina</name>
    <name type="common">Brown bryozoan</name>
    <name type="synonym">Sertularia neritina</name>
    <dbReference type="NCBI Taxonomy" id="10212"/>
    <lineage>
        <taxon>Eukaryota</taxon>
        <taxon>Metazoa</taxon>
        <taxon>Spiralia</taxon>
        <taxon>Lophotrochozoa</taxon>
        <taxon>Bryozoa</taxon>
        <taxon>Gymnolaemata</taxon>
        <taxon>Cheilostomatida</taxon>
        <taxon>Flustrina</taxon>
        <taxon>Buguloidea</taxon>
        <taxon>Bugulidae</taxon>
        <taxon>Bugula</taxon>
    </lineage>
</organism>
<feature type="domain" description="Methyltransferase" evidence="3">
    <location>
        <begin position="102"/>
        <end position="145"/>
    </location>
</feature>
<dbReference type="GO" id="GO:0032259">
    <property type="term" value="P:methylation"/>
    <property type="evidence" value="ECO:0007669"/>
    <property type="project" value="UniProtKB-KW"/>
</dbReference>
<evidence type="ECO:0000313" key="4">
    <source>
        <dbReference type="EMBL" id="KAF6033344.1"/>
    </source>
</evidence>
<dbReference type="InterPro" id="IPR041698">
    <property type="entry name" value="Methyltransf_25"/>
</dbReference>
<evidence type="ECO:0000256" key="2">
    <source>
        <dbReference type="ARBA" id="ARBA00022679"/>
    </source>
</evidence>
<keyword evidence="1" id="KW-0489">Methyltransferase</keyword>
<dbReference type="PANTHER" id="PTHR44942">
    <property type="entry name" value="METHYLTRANSF_11 DOMAIN-CONTAINING PROTEIN"/>
    <property type="match status" value="1"/>
</dbReference>
<name>A0A7J7K5W1_BUGNE</name>
<keyword evidence="5" id="KW-1185">Reference proteome</keyword>
<dbReference type="SUPFAM" id="SSF53335">
    <property type="entry name" value="S-adenosyl-L-methionine-dependent methyltransferases"/>
    <property type="match status" value="1"/>
</dbReference>
<dbReference type="InterPro" id="IPR051052">
    <property type="entry name" value="Diverse_substrate_MTase"/>
</dbReference>
<evidence type="ECO:0000313" key="5">
    <source>
        <dbReference type="Proteomes" id="UP000593567"/>
    </source>
</evidence>
<dbReference type="CDD" id="cd02440">
    <property type="entry name" value="AdoMet_MTases"/>
    <property type="match status" value="1"/>
</dbReference>
<dbReference type="GO" id="GO:0008168">
    <property type="term" value="F:methyltransferase activity"/>
    <property type="evidence" value="ECO:0007669"/>
    <property type="project" value="UniProtKB-KW"/>
</dbReference>
<dbReference type="Gene3D" id="3.40.50.150">
    <property type="entry name" value="Vaccinia Virus protein VP39"/>
    <property type="match status" value="1"/>
</dbReference>
<evidence type="ECO:0000256" key="1">
    <source>
        <dbReference type="ARBA" id="ARBA00022603"/>
    </source>
</evidence>
<protein>
    <recommendedName>
        <fullName evidence="3">Methyltransferase domain-containing protein</fullName>
    </recommendedName>
</protein>
<comment type="caution">
    <text evidence="4">The sequence shown here is derived from an EMBL/GenBank/DDBJ whole genome shotgun (WGS) entry which is preliminary data.</text>
</comment>
<sequence>MLSLANNYRHFRFTSICQRPYWHLPIVSFIFRAAYILQDKYLSQLKMSDTQELIPVEKRYDDADLSADYVKSRIKYPKFVLEVVLHYLEESLGKSLKYSLAVDAGCGPGLMSTVLLAPYFDKVLGVDISESQIEQATLNNKHSNIEYR</sequence>
<dbReference type="Proteomes" id="UP000593567">
    <property type="component" value="Unassembled WGS sequence"/>
</dbReference>
<reference evidence="4" key="1">
    <citation type="submission" date="2020-06" db="EMBL/GenBank/DDBJ databases">
        <title>Draft genome of Bugula neritina, a colonial animal packing powerful symbionts and potential medicines.</title>
        <authorList>
            <person name="Rayko M."/>
        </authorList>
    </citation>
    <scope>NUCLEOTIDE SEQUENCE [LARGE SCALE GENOMIC DNA]</scope>
    <source>
        <strain evidence="4">Kwan_BN1</strain>
    </source>
</reference>
<proteinExistence type="predicted"/>
<gene>
    <name evidence="4" type="ORF">EB796_008346</name>
</gene>
<dbReference type="AlphaFoldDB" id="A0A7J7K5W1"/>
<evidence type="ECO:0000259" key="3">
    <source>
        <dbReference type="Pfam" id="PF13649"/>
    </source>
</evidence>
<dbReference type="EMBL" id="VXIV02001376">
    <property type="protein sequence ID" value="KAF6033344.1"/>
    <property type="molecule type" value="Genomic_DNA"/>
</dbReference>